<keyword evidence="3" id="KW-0812">Transmembrane</keyword>
<evidence type="ECO:0000256" key="1">
    <source>
        <dbReference type="ARBA" id="ARBA00022729"/>
    </source>
</evidence>
<gene>
    <name evidence="5" type="ORF">RFI_24986</name>
</gene>
<protein>
    <submittedName>
        <fullName evidence="5">Ser/Thr protein phosphatase family protein</fullName>
    </submittedName>
</protein>
<dbReference type="SUPFAM" id="SSF56300">
    <property type="entry name" value="Metallo-dependent phosphatases"/>
    <property type="match status" value="1"/>
</dbReference>
<evidence type="ECO:0000256" key="3">
    <source>
        <dbReference type="SAM" id="Phobius"/>
    </source>
</evidence>
<evidence type="ECO:0000313" key="6">
    <source>
        <dbReference type="Proteomes" id="UP000023152"/>
    </source>
</evidence>
<dbReference type="InterPro" id="IPR004843">
    <property type="entry name" value="Calcineurin-like_PHP"/>
</dbReference>
<name>X6MEH6_RETFI</name>
<dbReference type="GO" id="GO:0016787">
    <property type="term" value="F:hydrolase activity"/>
    <property type="evidence" value="ECO:0007669"/>
    <property type="project" value="UniProtKB-KW"/>
</dbReference>
<evidence type="ECO:0000256" key="2">
    <source>
        <dbReference type="ARBA" id="ARBA00022801"/>
    </source>
</evidence>
<keyword evidence="6" id="KW-1185">Reference proteome</keyword>
<dbReference type="InterPro" id="IPR051558">
    <property type="entry name" value="Metallophosphoesterase_PAP"/>
</dbReference>
<keyword evidence="2" id="KW-0378">Hydrolase</keyword>
<reference evidence="5 6" key="1">
    <citation type="journal article" date="2013" name="Curr. Biol.">
        <title>The Genome of the Foraminiferan Reticulomyxa filosa.</title>
        <authorList>
            <person name="Glockner G."/>
            <person name="Hulsmann N."/>
            <person name="Schleicher M."/>
            <person name="Noegel A.A."/>
            <person name="Eichinger L."/>
            <person name="Gallinger C."/>
            <person name="Pawlowski J."/>
            <person name="Sierra R."/>
            <person name="Euteneuer U."/>
            <person name="Pillet L."/>
            <person name="Moustafa A."/>
            <person name="Platzer M."/>
            <person name="Groth M."/>
            <person name="Szafranski K."/>
            <person name="Schliwa M."/>
        </authorList>
    </citation>
    <scope>NUCLEOTIDE SEQUENCE [LARGE SCALE GENOMIC DNA]</scope>
</reference>
<feature type="transmembrane region" description="Helical" evidence="3">
    <location>
        <begin position="92"/>
        <end position="111"/>
    </location>
</feature>
<proteinExistence type="predicted"/>
<sequence>MIDTVIMCGQQQDQKDCEKRGIPLSECKLEITGPEDKETADDEWQWLQQQLQQSTADFLIVCGHYPVYSIAEHGPTACLVDQLEPWLLQYNVTAYVAGHVCFYIYVYMYVYKNMCMYMFDHTFEYINVPGQYVNYIVTGGAHECDNSTEHELFKKKKNAVFKNFCEQANIPENSLRFHGCEEGGFVRLHAQDTLSFTFYYGSDTNAQYVTPEFSPRK</sequence>
<comment type="caution">
    <text evidence="5">The sequence shown here is derived from an EMBL/GenBank/DDBJ whole genome shotgun (WGS) entry which is preliminary data.</text>
</comment>
<accession>X6MEH6</accession>
<dbReference type="Gene3D" id="3.60.21.10">
    <property type="match status" value="1"/>
</dbReference>
<organism evidence="5 6">
    <name type="scientific">Reticulomyxa filosa</name>
    <dbReference type="NCBI Taxonomy" id="46433"/>
    <lineage>
        <taxon>Eukaryota</taxon>
        <taxon>Sar</taxon>
        <taxon>Rhizaria</taxon>
        <taxon>Retaria</taxon>
        <taxon>Foraminifera</taxon>
        <taxon>Monothalamids</taxon>
        <taxon>Reticulomyxidae</taxon>
        <taxon>Reticulomyxa</taxon>
    </lineage>
</organism>
<dbReference type="PANTHER" id="PTHR10161:SF14">
    <property type="entry name" value="TARTRATE-RESISTANT ACID PHOSPHATASE TYPE 5"/>
    <property type="match status" value="1"/>
</dbReference>
<feature type="domain" description="Calcineurin-like phosphoesterase" evidence="4">
    <location>
        <begin position="39"/>
        <end position="101"/>
    </location>
</feature>
<evidence type="ECO:0000259" key="4">
    <source>
        <dbReference type="Pfam" id="PF00149"/>
    </source>
</evidence>
<dbReference type="Pfam" id="PF00149">
    <property type="entry name" value="Metallophos"/>
    <property type="match status" value="1"/>
</dbReference>
<keyword evidence="3" id="KW-0472">Membrane</keyword>
<dbReference type="PANTHER" id="PTHR10161">
    <property type="entry name" value="TARTRATE-RESISTANT ACID PHOSPHATASE TYPE 5"/>
    <property type="match status" value="1"/>
</dbReference>
<keyword evidence="3" id="KW-1133">Transmembrane helix</keyword>
<keyword evidence="1" id="KW-0732">Signal</keyword>
<dbReference type="InterPro" id="IPR029052">
    <property type="entry name" value="Metallo-depent_PP-like"/>
</dbReference>
<evidence type="ECO:0000313" key="5">
    <source>
        <dbReference type="EMBL" id="ETO12388.1"/>
    </source>
</evidence>
<dbReference type="Proteomes" id="UP000023152">
    <property type="component" value="Unassembled WGS sequence"/>
</dbReference>
<dbReference type="EMBL" id="ASPP01021449">
    <property type="protein sequence ID" value="ETO12388.1"/>
    <property type="molecule type" value="Genomic_DNA"/>
</dbReference>
<dbReference type="OrthoDB" id="411211at2759"/>
<dbReference type="AlphaFoldDB" id="X6MEH6"/>